<dbReference type="Pfam" id="PF00724">
    <property type="entry name" value="Oxidored_FMN"/>
    <property type="match status" value="1"/>
</dbReference>
<keyword evidence="3" id="KW-1185">Reference proteome</keyword>
<dbReference type="GO" id="GO:0016491">
    <property type="term" value="F:oxidoreductase activity"/>
    <property type="evidence" value="ECO:0007669"/>
    <property type="project" value="InterPro"/>
</dbReference>
<organism evidence="2 3">
    <name type="scientific">Boletus edulis BED1</name>
    <dbReference type="NCBI Taxonomy" id="1328754"/>
    <lineage>
        <taxon>Eukaryota</taxon>
        <taxon>Fungi</taxon>
        <taxon>Dikarya</taxon>
        <taxon>Basidiomycota</taxon>
        <taxon>Agaricomycotina</taxon>
        <taxon>Agaricomycetes</taxon>
        <taxon>Agaricomycetidae</taxon>
        <taxon>Boletales</taxon>
        <taxon>Boletineae</taxon>
        <taxon>Boletaceae</taxon>
        <taxon>Boletoideae</taxon>
        <taxon>Boletus</taxon>
    </lineage>
</organism>
<dbReference type="InterPro" id="IPR045247">
    <property type="entry name" value="Oye-like"/>
</dbReference>
<protein>
    <recommendedName>
        <fullName evidence="1">NADH:flavin oxidoreductase/NADH oxidase N-terminal domain-containing protein</fullName>
    </recommendedName>
</protein>
<dbReference type="GO" id="GO:0010181">
    <property type="term" value="F:FMN binding"/>
    <property type="evidence" value="ECO:0007669"/>
    <property type="project" value="InterPro"/>
</dbReference>
<comment type="caution">
    <text evidence="2">The sequence shown here is derived from an EMBL/GenBank/DDBJ whole genome shotgun (WGS) entry which is preliminary data.</text>
</comment>
<dbReference type="Gene3D" id="3.20.20.70">
    <property type="entry name" value="Aldolase class I"/>
    <property type="match status" value="1"/>
</dbReference>
<dbReference type="InterPro" id="IPR001155">
    <property type="entry name" value="OxRdtase_FMN_N"/>
</dbReference>
<dbReference type="PANTHER" id="PTHR22893">
    <property type="entry name" value="NADH OXIDOREDUCTASE-RELATED"/>
    <property type="match status" value="1"/>
</dbReference>
<feature type="domain" description="NADH:flavin oxidoreductase/NADH oxidase N-terminal" evidence="1">
    <location>
        <begin position="10"/>
        <end position="90"/>
    </location>
</feature>
<evidence type="ECO:0000313" key="2">
    <source>
        <dbReference type="EMBL" id="KAF8441668.1"/>
    </source>
</evidence>
<proteinExistence type="predicted"/>
<name>A0AAD4BW45_BOLED</name>
<dbReference type="PANTHER" id="PTHR22893:SF91">
    <property type="entry name" value="NADPH DEHYDROGENASE 2-RELATED"/>
    <property type="match status" value="1"/>
</dbReference>
<dbReference type="Proteomes" id="UP001194468">
    <property type="component" value="Unassembled WGS sequence"/>
</dbReference>
<reference evidence="2" key="2">
    <citation type="journal article" date="2020" name="Nat. Commun.">
        <title>Large-scale genome sequencing of mycorrhizal fungi provides insights into the early evolution of symbiotic traits.</title>
        <authorList>
            <person name="Miyauchi S."/>
            <person name="Kiss E."/>
            <person name="Kuo A."/>
            <person name="Drula E."/>
            <person name="Kohler A."/>
            <person name="Sanchez-Garcia M."/>
            <person name="Morin E."/>
            <person name="Andreopoulos B."/>
            <person name="Barry K.W."/>
            <person name="Bonito G."/>
            <person name="Buee M."/>
            <person name="Carver A."/>
            <person name="Chen C."/>
            <person name="Cichocki N."/>
            <person name="Clum A."/>
            <person name="Culley D."/>
            <person name="Crous P.W."/>
            <person name="Fauchery L."/>
            <person name="Girlanda M."/>
            <person name="Hayes R.D."/>
            <person name="Keri Z."/>
            <person name="LaButti K."/>
            <person name="Lipzen A."/>
            <person name="Lombard V."/>
            <person name="Magnuson J."/>
            <person name="Maillard F."/>
            <person name="Murat C."/>
            <person name="Nolan M."/>
            <person name="Ohm R.A."/>
            <person name="Pangilinan J."/>
            <person name="Pereira M.F."/>
            <person name="Perotto S."/>
            <person name="Peter M."/>
            <person name="Pfister S."/>
            <person name="Riley R."/>
            <person name="Sitrit Y."/>
            <person name="Stielow J.B."/>
            <person name="Szollosi G."/>
            <person name="Zifcakova L."/>
            <person name="Stursova M."/>
            <person name="Spatafora J.W."/>
            <person name="Tedersoo L."/>
            <person name="Vaario L.M."/>
            <person name="Yamada A."/>
            <person name="Yan M."/>
            <person name="Wang P."/>
            <person name="Xu J."/>
            <person name="Bruns T."/>
            <person name="Baldrian P."/>
            <person name="Vilgalys R."/>
            <person name="Dunand C."/>
            <person name="Henrissat B."/>
            <person name="Grigoriev I.V."/>
            <person name="Hibbett D."/>
            <person name="Nagy L.G."/>
            <person name="Martin F.M."/>
        </authorList>
    </citation>
    <scope>NUCLEOTIDE SEQUENCE</scope>
    <source>
        <strain evidence="2">BED1</strain>
    </source>
</reference>
<sequence length="125" mass="13628">MAATQQTPALFKPIKDGRLTLRHRIISCPFDPLSSIYLPCSVPGPQQASYYSQRGSIPGTLLITEGTFISYDAGGYGNVPGIYIDEQIKGAHFPRAAGSAFRTVRLRVLRRVDRKVAATSCVDRG</sequence>
<dbReference type="InterPro" id="IPR013785">
    <property type="entry name" value="Aldolase_TIM"/>
</dbReference>
<dbReference type="SUPFAM" id="SSF51395">
    <property type="entry name" value="FMN-linked oxidoreductases"/>
    <property type="match status" value="1"/>
</dbReference>
<evidence type="ECO:0000259" key="1">
    <source>
        <dbReference type="Pfam" id="PF00724"/>
    </source>
</evidence>
<accession>A0AAD4BW45</accession>
<reference evidence="2" key="1">
    <citation type="submission" date="2019-10" db="EMBL/GenBank/DDBJ databases">
        <authorList>
            <consortium name="DOE Joint Genome Institute"/>
            <person name="Kuo A."/>
            <person name="Miyauchi S."/>
            <person name="Kiss E."/>
            <person name="Drula E."/>
            <person name="Kohler A."/>
            <person name="Sanchez-Garcia M."/>
            <person name="Andreopoulos B."/>
            <person name="Barry K.W."/>
            <person name="Bonito G."/>
            <person name="Buee M."/>
            <person name="Carver A."/>
            <person name="Chen C."/>
            <person name="Cichocki N."/>
            <person name="Clum A."/>
            <person name="Culley D."/>
            <person name="Crous P.W."/>
            <person name="Fauchery L."/>
            <person name="Girlanda M."/>
            <person name="Hayes R."/>
            <person name="Keri Z."/>
            <person name="LaButti K."/>
            <person name="Lipzen A."/>
            <person name="Lombard V."/>
            <person name="Magnuson J."/>
            <person name="Maillard F."/>
            <person name="Morin E."/>
            <person name="Murat C."/>
            <person name="Nolan M."/>
            <person name="Ohm R."/>
            <person name="Pangilinan J."/>
            <person name="Pereira M."/>
            <person name="Perotto S."/>
            <person name="Peter M."/>
            <person name="Riley R."/>
            <person name="Sitrit Y."/>
            <person name="Stielow B."/>
            <person name="Szollosi G."/>
            <person name="Zifcakova L."/>
            <person name="Stursova M."/>
            <person name="Spatafora J.W."/>
            <person name="Tedersoo L."/>
            <person name="Vaario L.-M."/>
            <person name="Yamada A."/>
            <person name="Yan M."/>
            <person name="Wang P."/>
            <person name="Xu J."/>
            <person name="Bruns T."/>
            <person name="Baldrian P."/>
            <person name="Vilgalys R."/>
            <person name="Henrissat B."/>
            <person name="Grigoriev I.V."/>
            <person name="Hibbett D."/>
            <person name="Nagy L.G."/>
            <person name="Martin F.M."/>
        </authorList>
    </citation>
    <scope>NUCLEOTIDE SEQUENCE</scope>
    <source>
        <strain evidence="2">BED1</strain>
    </source>
</reference>
<evidence type="ECO:0000313" key="3">
    <source>
        <dbReference type="Proteomes" id="UP001194468"/>
    </source>
</evidence>
<dbReference type="AlphaFoldDB" id="A0AAD4BW45"/>
<gene>
    <name evidence="2" type="ORF">L210DRAFT_3537884</name>
</gene>
<dbReference type="EMBL" id="WHUW01000010">
    <property type="protein sequence ID" value="KAF8441668.1"/>
    <property type="molecule type" value="Genomic_DNA"/>
</dbReference>